<evidence type="ECO:0000313" key="2">
    <source>
        <dbReference type="WBParaSite" id="PS1159_v2.g2589.t1"/>
    </source>
</evidence>
<proteinExistence type="predicted"/>
<evidence type="ECO:0000313" key="1">
    <source>
        <dbReference type="Proteomes" id="UP000887580"/>
    </source>
</evidence>
<sequence length="71" mass="7292">MALYSSSIVKILLLAFIIAFSFQLISAECIVGVPGGGCTDEFCANSCTLGDLRCPGATSGSCDAADSCRCF</sequence>
<dbReference type="Proteomes" id="UP000887580">
    <property type="component" value="Unplaced"/>
</dbReference>
<dbReference type="WBParaSite" id="PS1159_v2.g2589.t1">
    <property type="protein sequence ID" value="PS1159_v2.g2589.t1"/>
    <property type="gene ID" value="PS1159_v2.g2589"/>
</dbReference>
<protein>
    <submittedName>
        <fullName evidence="2">Defensin-like protein</fullName>
    </submittedName>
</protein>
<accession>A0AC35G918</accession>
<reference evidence="2" key="1">
    <citation type="submission" date="2022-11" db="UniProtKB">
        <authorList>
            <consortium name="WormBaseParasite"/>
        </authorList>
    </citation>
    <scope>IDENTIFICATION</scope>
</reference>
<name>A0AC35G918_9BILA</name>
<organism evidence="1 2">
    <name type="scientific">Panagrolaimus sp. PS1159</name>
    <dbReference type="NCBI Taxonomy" id="55785"/>
    <lineage>
        <taxon>Eukaryota</taxon>
        <taxon>Metazoa</taxon>
        <taxon>Ecdysozoa</taxon>
        <taxon>Nematoda</taxon>
        <taxon>Chromadorea</taxon>
        <taxon>Rhabditida</taxon>
        <taxon>Tylenchina</taxon>
        <taxon>Panagrolaimomorpha</taxon>
        <taxon>Panagrolaimoidea</taxon>
        <taxon>Panagrolaimidae</taxon>
        <taxon>Panagrolaimus</taxon>
    </lineage>
</organism>